<sequence length="137" mass="15662">MSANSSPVIYSGITIVLSAALYQRRLREVLHGRNRRQTAGRGSRTGEYRLEHVVERKGRDQLQQHGTKYYFNIILILNLITKIISRITDILNNELYFGGYGGIQNYFCSLLAEIIYCLNKEDITPQITSILQQGLLL</sequence>
<dbReference type="AlphaFoldDB" id="A0AA86TS03"/>
<gene>
    <name evidence="1" type="ORF">HINF_LOCUS14474</name>
    <name evidence="2" type="ORF">HINF_LOCUS77872</name>
</gene>
<proteinExistence type="predicted"/>
<evidence type="ECO:0000313" key="3">
    <source>
        <dbReference type="Proteomes" id="UP001642409"/>
    </source>
</evidence>
<comment type="caution">
    <text evidence="1">The sequence shown here is derived from an EMBL/GenBank/DDBJ whole genome shotgun (WGS) entry which is preliminary data.</text>
</comment>
<keyword evidence="3" id="KW-1185">Reference proteome</keyword>
<dbReference type="EMBL" id="CAXDID020000790">
    <property type="protein sequence ID" value="CAL6114219.1"/>
    <property type="molecule type" value="Genomic_DNA"/>
</dbReference>
<accession>A0AA86TS03</accession>
<protein>
    <submittedName>
        <fullName evidence="2">Hypothetical_protein</fullName>
    </submittedName>
</protein>
<reference evidence="1" key="1">
    <citation type="submission" date="2023-06" db="EMBL/GenBank/DDBJ databases">
        <authorList>
            <person name="Kurt Z."/>
        </authorList>
    </citation>
    <scope>NUCLEOTIDE SEQUENCE</scope>
</reference>
<dbReference type="EMBL" id="CATOUU010000376">
    <property type="protein sequence ID" value="CAI9926829.1"/>
    <property type="molecule type" value="Genomic_DNA"/>
</dbReference>
<name>A0AA86TS03_9EUKA</name>
<reference evidence="2 3" key="2">
    <citation type="submission" date="2024-07" db="EMBL/GenBank/DDBJ databases">
        <authorList>
            <person name="Akdeniz Z."/>
        </authorList>
    </citation>
    <scope>NUCLEOTIDE SEQUENCE [LARGE SCALE GENOMIC DNA]</scope>
</reference>
<dbReference type="Proteomes" id="UP001642409">
    <property type="component" value="Unassembled WGS sequence"/>
</dbReference>
<evidence type="ECO:0000313" key="2">
    <source>
        <dbReference type="EMBL" id="CAL6114219.1"/>
    </source>
</evidence>
<evidence type="ECO:0000313" key="1">
    <source>
        <dbReference type="EMBL" id="CAI9926829.1"/>
    </source>
</evidence>
<organism evidence="1">
    <name type="scientific">Hexamita inflata</name>
    <dbReference type="NCBI Taxonomy" id="28002"/>
    <lineage>
        <taxon>Eukaryota</taxon>
        <taxon>Metamonada</taxon>
        <taxon>Diplomonadida</taxon>
        <taxon>Hexamitidae</taxon>
        <taxon>Hexamitinae</taxon>
        <taxon>Hexamita</taxon>
    </lineage>
</organism>